<comment type="caution">
    <text evidence="1">The sequence shown here is derived from an EMBL/GenBank/DDBJ whole genome shotgun (WGS) entry which is preliminary data.</text>
</comment>
<dbReference type="AlphaFoldDB" id="A0A2V3IYI9"/>
<gene>
    <name evidence="1" type="ORF">BWQ96_04077</name>
</gene>
<organism evidence="1 2">
    <name type="scientific">Gracilariopsis chorda</name>
    <dbReference type="NCBI Taxonomy" id="448386"/>
    <lineage>
        <taxon>Eukaryota</taxon>
        <taxon>Rhodophyta</taxon>
        <taxon>Florideophyceae</taxon>
        <taxon>Rhodymeniophycidae</taxon>
        <taxon>Gracilariales</taxon>
        <taxon>Gracilariaceae</taxon>
        <taxon>Gracilariopsis</taxon>
    </lineage>
</organism>
<name>A0A2V3IYI9_9FLOR</name>
<reference evidence="1 2" key="1">
    <citation type="journal article" date="2018" name="Mol. Biol. Evol.">
        <title>Analysis of the draft genome of the red seaweed Gracilariopsis chorda provides insights into genome size evolution in Rhodophyta.</title>
        <authorList>
            <person name="Lee J."/>
            <person name="Yang E.C."/>
            <person name="Graf L."/>
            <person name="Yang J.H."/>
            <person name="Qiu H."/>
            <person name="Zel Zion U."/>
            <person name="Chan C.X."/>
            <person name="Stephens T.G."/>
            <person name="Weber A.P.M."/>
            <person name="Boo G.H."/>
            <person name="Boo S.M."/>
            <person name="Kim K.M."/>
            <person name="Shin Y."/>
            <person name="Jung M."/>
            <person name="Lee S.J."/>
            <person name="Yim H.S."/>
            <person name="Lee J.H."/>
            <person name="Bhattacharya D."/>
            <person name="Yoon H.S."/>
        </authorList>
    </citation>
    <scope>NUCLEOTIDE SEQUENCE [LARGE SCALE GENOMIC DNA]</scope>
    <source>
        <strain evidence="1 2">SKKU-2015</strain>
        <tissue evidence="1">Whole body</tissue>
    </source>
</reference>
<accession>A0A2V3IYI9</accession>
<keyword evidence="2" id="KW-1185">Reference proteome</keyword>
<evidence type="ECO:0000313" key="1">
    <source>
        <dbReference type="EMBL" id="PXF46200.1"/>
    </source>
</evidence>
<dbReference type="EMBL" id="NBIV01000043">
    <property type="protein sequence ID" value="PXF46200.1"/>
    <property type="molecule type" value="Genomic_DNA"/>
</dbReference>
<proteinExistence type="predicted"/>
<evidence type="ECO:0000313" key="2">
    <source>
        <dbReference type="Proteomes" id="UP000247409"/>
    </source>
</evidence>
<dbReference type="Proteomes" id="UP000247409">
    <property type="component" value="Unassembled WGS sequence"/>
</dbReference>
<protein>
    <submittedName>
        <fullName evidence="1">Uncharacterized protein</fullName>
    </submittedName>
</protein>
<sequence>MVKKVLSVLCVATIIGSATAGVLLCLRRRKGKGQGKTAEEAEGNRAAAGGRVDAENIRIGDVLAVGPVEVAVENAVDGDKDGSKESTGVAFQEPDANYAFSAGAIPVLGVTSGSRTFDERTRWGSAAAAASNVRVAFIGTSARSVPIGRDSC</sequence>